<proteinExistence type="predicted"/>
<reference evidence="2 3" key="1">
    <citation type="journal article" date="2007" name="Genome Res.">
        <title>Genome characteristics of facultatively symbiotic Frankia sp. strains reflect host range and host plant biogeography.</title>
        <authorList>
            <person name="Normand P."/>
            <person name="Lapierre P."/>
            <person name="Tisa L.S."/>
            <person name="Gogarten J.P."/>
            <person name="Alloisio N."/>
            <person name="Bagnarol E."/>
            <person name="Bassi C.A."/>
            <person name="Berry A.M."/>
            <person name="Bickhart D.M."/>
            <person name="Choisne N."/>
            <person name="Couloux A."/>
            <person name="Cournoyer B."/>
            <person name="Cruveiller S."/>
            <person name="Daubin V."/>
            <person name="Demange N."/>
            <person name="Francino M.P."/>
            <person name="Goltsman E."/>
            <person name="Huang Y."/>
            <person name="Kopp O.R."/>
            <person name="Labarre L."/>
            <person name="Lapidus A."/>
            <person name="Lavire C."/>
            <person name="Marechal J."/>
            <person name="Martinez M."/>
            <person name="Mastronunzio J.E."/>
            <person name="Mullin B.C."/>
            <person name="Niemann J."/>
            <person name="Pujic P."/>
            <person name="Rawnsley T."/>
            <person name="Rouy Z."/>
            <person name="Schenowitz C."/>
            <person name="Sellstedt A."/>
            <person name="Tavares F."/>
            <person name="Tomkins J.P."/>
            <person name="Vallenet D."/>
            <person name="Valverde C."/>
            <person name="Wall L.G."/>
            <person name="Wang Y."/>
            <person name="Medigue C."/>
            <person name="Benson D.R."/>
        </authorList>
    </citation>
    <scope>NUCLEOTIDE SEQUENCE [LARGE SCALE GENOMIC DNA]</scope>
    <source>
        <strain evidence="3">DSM 45986 / CECT 9034 / ACN14a</strain>
    </source>
</reference>
<organism evidence="2 3">
    <name type="scientific">Frankia alni (strain DSM 45986 / CECT 9034 / ACN14a)</name>
    <dbReference type="NCBI Taxonomy" id="326424"/>
    <lineage>
        <taxon>Bacteria</taxon>
        <taxon>Bacillati</taxon>
        <taxon>Actinomycetota</taxon>
        <taxon>Actinomycetes</taxon>
        <taxon>Frankiales</taxon>
        <taxon>Frankiaceae</taxon>
        <taxon>Frankia</taxon>
    </lineage>
</organism>
<sequence length="446" mass="46229">MPPGPGPGGGVEMILRILYRSVGSENAKNRPAFYSKRLALASLLRAVEKVEIPTRIVFVNDGPMPADRLSMMEEAGEIVPVTCGSNRASYRHVLRMPRLRRWAADDLVWLAEDDYLYTENSLSALVTAAAARPDVEYFTLYGTSRLSATSTRRRPQVTDDGGIHEHAPVIGGVTWARTATTTSTFGLRVGTLVEDELLLRSIPFVGGAFDRATCLTLQGFQPFRLPELGGEPPLVAPSTVAARIARRAALTGLRATLNAVALARPERRRRTLLVPAPSLATHMELGAALVPGHDWPAEADGVLAWLQSRSADPTQPSPAQPAQAQPAQAQPAQAQPAQLHQAQTAQARATSSAGARPNTAGANGKPTTAGGPTPAAATGGTAAGTTVPGVLVSGITSRAVPTGAAATSASPAAGLSPLAAADQLPAPGAGEASPTAAPVLRRPSVA</sequence>
<feature type="region of interest" description="Disordered" evidence="1">
    <location>
        <begin position="421"/>
        <end position="446"/>
    </location>
</feature>
<dbReference type="EMBL" id="CT573213">
    <property type="protein sequence ID" value="CAJ60445.1"/>
    <property type="molecule type" value="Genomic_DNA"/>
</dbReference>
<dbReference type="eggNOG" id="ENOG5030HH5">
    <property type="taxonomic scope" value="Bacteria"/>
</dbReference>
<name>Q0RPT4_FRAAA</name>
<evidence type="ECO:0000313" key="3">
    <source>
        <dbReference type="Proteomes" id="UP000000657"/>
    </source>
</evidence>
<gene>
    <name evidence="2" type="ordered locus">FRAAL1793</name>
</gene>
<dbReference type="AlphaFoldDB" id="Q0RPT4"/>
<keyword evidence="3" id="KW-1185">Reference proteome</keyword>
<dbReference type="KEGG" id="fal:FRAAL1793"/>
<feature type="region of interest" description="Disordered" evidence="1">
    <location>
        <begin position="310"/>
        <end position="382"/>
    </location>
</feature>
<evidence type="ECO:0000256" key="1">
    <source>
        <dbReference type="SAM" id="MobiDB-lite"/>
    </source>
</evidence>
<dbReference type="Proteomes" id="UP000000657">
    <property type="component" value="Chromosome"/>
</dbReference>
<evidence type="ECO:0000313" key="2">
    <source>
        <dbReference type="EMBL" id="CAJ60445.1"/>
    </source>
</evidence>
<dbReference type="HOGENOM" id="CLU_049718_0_0_11"/>
<dbReference type="STRING" id="326424.FRAAL1793"/>
<accession>Q0RPT4</accession>
<feature type="compositionally biased region" description="Low complexity" evidence="1">
    <location>
        <begin position="320"/>
        <end position="382"/>
    </location>
</feature>
<protein>
    <submittedName>
        <fullName evidence="2">Uncharacterized protein</fullName>
    </submittedName>
</protein>